<name>A0A2W2FYZ4_9ACTN</name>
<keyword evidence="5 8" id="KW-0812">Transmembrane</keyword>
<evidence type="ECO:0000256" key="1">
    <source>
        <dbReference type="ARBA" id="ARBA00004651"/>
    </source>
</evidence>
<dbReference type="GO" id="GO:0016763">
    <property type="term" value="F:pentosyltransferase activity"/>
    <property type="evidence" value="ECO:0007669"/>
    <property type="project" value="TreeGrafter"/>
</dbReference>
<evidence type="ECO:0000256" key="2">
    <source>
        <dbReference type="ARBA" id="ARBA00022475"/>
    </source>
</evidence>
<feature type="transmembrane region" description="Helical" evidence="8">
    <location>
        <begin position="155"/>
        <end position="176"/>
    </location>
</feature>
<feature type="domain" description="Glycosyltransferase RgtA/B/C/D-like" evidence="9">
    <location>
        <begin position="28"/>
        <end position="152"/>
    </location>
</feature>
<keyword evidence="4" id="KW-0808">Transferase</keyword>
<evidence type="ECO:0000256" key="6">
    <source>
        <dbReference type="ARBA" id="ARBA00022989"/>
    </source>
</evidence>
<dbReference type="Pfam" id="PF13231">
    <property type="entry name" value="PMT_2"/>
    <property type="match status" value="1"/>
</dbReference>
<evidence type="ECO:0000256" key="7">
    <source>
        <dbReference type="ARBA" id="ARBA00023136"/>
    </source>
</evidence>
<keyword evidence="3" id="KW-0328">Glycosyltransferase</keyword>
<dbReference type="GO" id="GO:0009103">
    <property type="term" value="P:lipopolysaccharide biosynthetic process"/>
    <property type="evidence" value="ECO:0007669"/>
    <property type="project" value="UniProtKB-ARBA"/>
</dbReference>
<evidence type="ECO:0000256" key="5">
    <source>
        <dbReference type="ARBA" id="ARBA00022692"/>
    </source>
</evidence>
<evidence type="ECO:0000256" key="4">
    <source>
        <dbReference type="ARBA" id="ARBA00022679"/>
    </source>
</evidence>
<reference evidence="10 11" key="1">
    <citation type="submission" date="2018-01" db="EMBL/GenBank/DDBJ databases">
        <title>Draft genome sequence of Sphaerisporangium sp. 7K107.</title>
        <authorList>
            <person name="Sahin N."/>
            <person name="Saygin H."/>
            <person name="Ay H."/>
        </authorList>
    </citation>
    <scope>NUCLEOTIDE SEQUENCE [LARGE SCALE GENOMIC DNA]</scope>
    <source>
        <strain evidence="10 11">7K107</strain>
    </source>
</reference>
<keyword evidence="7 8" id="KW-0472">Membrane</keyword>
<dbReference type="Proteomes" id="UP000248544">
    <property type="component" value="Unassembled WGS sequence"/>
</dbReference>
<comment type="subcellular location">
    <subcellularLocation>
        <location evidence="1">Cell membrane</location>
        <topology evidence="1">Multi-pass membrane protein</topology>
    </subcellularLocation>
</comment>
<dbReference type="GO" id="GO:0005886">
    <property type="term" value="C:plasma membrane"/>
    <property type="evidence" value="ECO:0007669"/>
    <property type="project" value="UniProtKB-SubCell"/>
</dbReference>
<feature type="transmembrane region" description="Helical" evidence="8">
    <location>
        <begin position="314"/>
        <end position="336"/>
    </location>
</feature>
<keyword evidence="6 8" id="KW-1133">Transmembrane helix</keyword>
<feature type="transmembrane region" description="Helical" evidence="8">
    <location>
        <begin position="216"/>
        <end position="240"/>
    </location>
</feature>
<feature type="transmembrane region" description="Helical" evidence="8">
    <location>
        <begin position="24"/>
        <end position="48"/>
    </location>
</feature>
<evidence type="ECO:0000313" key="10">
    <source>
        <dbReference type="EMBL" id="PZG27127.1"/>
    </source>
</evidence>
<evidence type="ECO:0000256" key="3">
    <source>
        <dbReference type="ARBA" id="ARBA00022676"/>
    </source>
</evidence>
<accession>A0A2W2FYZ4</accession>
<feature type="transmembrane region" description="Helical" evidence="8">
    <location>
        <begin position="247"/>
        <end position="263"/>
    </location>
</feature>
<dbReference type="InterPro" id="IPR050297">
    <property type="entry name" value="LipidA_mod_glycosyltrf_83"/>
</dbReference>
<keyword evidence="2" id="KW-1003">Cell membrane</keyword>
<dbReference type="PANTHER" id="PTHR33908:SF11">
    <property type="entry name" value="MEMBRANE PROTEIN"/>
    <property type="match status" value="1"/>
</dbReference>
<sequence length="458" mass="49926">MAQLGGVWLPLPHLLSLPLVWIDAWYHSGLAATLISMAAYVLATRYVYKTARDLADCRKAGVTAGAVFALCPAVLYLQSTPMTESLLLCCVAATVHHLTRWRATRSYRSLAATALAALAATLTRYETWALGLVVVAVVAWTAWRGSRSIRQPRGVEANVIFYATPAFAGIALWLIWNAVIFNDPLFFYSGEFAKPSLWVAQGEAATNDWWTALLTYAYAVLGNLGPLTLLLAVPGLAAHVLRRRDPAPLLVLALVPVFVWALRTGQRPLHVEEITGDLYNVRFGLIMILPVALLVGGLAAGTTWTRASRWARGWAVPGVVVAGCAAVAAATVAHGVDVRREAEAFQAGRTARGVLGAASWLRANYDGGTVLMHSFGNETVMFHSHLPTRSIVYEGSFRRWAAALADPRGAGIRWIHMRRSPGNTDRVWRVLHGTTALRDYTRAYIDTDRVVYRAKAGS</sequence>
<keyword evidence="11" id="KW-1185">Reference proteome</keyword>
<evidence type="ECO:0000259" key="9">
    <source>
        <dbReference type="Pfam" id="PF13231"/>
    </source>
</evidence>
<feature type="transmembrane region" description="Helical" evidence="8">
    <location>
        <begin position="125"/>
        <end position="143"/>
    </location>
</feature>
<protein>
    <recommendedName>
        <fullName evidence="9">Glycosyltransferase RgtA/B/C/D-like domain-containing protein</fullName>
    </recommendedName>
</protein>
<feature type="transmembrane region" description="Helical" evidence="8">
    <location>
        <begin position="283"/>
        <end position="302"/>
    </location>
</feature>
<organism evidence="10 11">
    <name type="scientific">Spongiactinospora gelatinilytica</name>
    <dbReference type="NCBI Taxonomy" id="2666298"/>
    <lineage>
        <taxon>Bacteria</taxon>
        <taxon>Bacillati</taxon>
        <taxon>Actinomycetota</taxon>
        <taxon>Actinomycetes</taxon>
        <taxon>Streptosporangiales</taxon>
        <taxon>Streptosporangiaceae</taxon>
        <taxon>Spongiactinospora</taxon>
    </lineage>
</organism>
<dbReference type="AlphaFoldDB" id="A0A2W2FYZ4"/>
<gene>
    <name evidence="10" type="ORF">C1I98_33550</name>
</gene>
<feature type="transmembrane region" description="Helical" evidence="8">
    <location>
        <begin position="60"/>
        <end position="78"/>
    </location>
</feature>
<evidence type="ECO:0000313" key="11">
    <source>
        <dbReference type="Proteomes" id="UP000248544"/>
    </source>
</evidence>
<evidence type="ECO:0000256" key="8">
    <source>
        <dbReference type="SAM" id="Phobius"/>
    </source>
</evidence>
<dbReference type="PANTHER" id="PTHR33908">
    <property type="entry name" value="MANNOSYLTRANSFERASE YKCB-RELATED"/>
    <property type="match status" value="1"/>
</dbReference>
<dbReference type="InterPro" id="IPR038731">
    <property type="entry name" value="RgtA/B/C-like"/>
</dbReference>
<comment type="caution">
    <text evidence="10">The sequence shown here is derived from an EMBL/GenBank/DDBJ whole genome shotgun (WGS) entry which is preliminary data.</text>
</comment>
<proteinExistence type="predicted"/>
<dbReference type="EMBL" id="POUA01000421">
    <property type="protein sequence ID" value="PZG27127.1"/>
    <property type="molecule type" value="Genomic_DNA"/>
</dbReference>